<proteinExistence type="predicted"/>
<reference evidence="1" key="1">
    <citation type="submission" date="2023-06" db="EMBL/GenBank/DDBJ databases">
        <title>Uncultivated large filamentous bacteria from sulfidic sediments reveal new species and different genomic features in energy metabolism and defense.</title>
        <authorList>
            <person name="Fonseca A."/>
        </authorList>
    </citation>
    <scope>NUCLEOTIDE SEQUENCE</scope>
    <source>
        <strain evidence="1">HSG4</strain>
    </source>
</reference>
<evidence type="ECO:0008006" key="3">
    <source>
        <dbReference type="Google" id="ProtNLM"/>
    </source>
</evidence>
<dbReference type="Proteomes" id="UP001171945">
    <property type="component" value="Unassembled WGS sequence"/>
</dbReference>
<gene>
    <name evidence="1" type="ORF">QUF54_09100</name>
</gene>
<accession>A0ABT7VVA8</accession>
<sequence length="183" mass="20971">MTKQKIESKLSEILKKYQSHFSEKVYVDNYDSTDVLMDAFGITQELKSENKQFWGRQLGMCWQLLVDELFKNICQDYGTALKFERDEPCDLVAGTDAIDTKYRFGSGDSGTLKKIKQYGKLLADKGYTPVLLVVREDNLPAAMSACEAGGWTIHKGKQTIILTKRHISIYLLGLFIIRMREHF</sequence>
<name>A0ABT7VVA8_9GAMM</name>
<keyword evidence="2" id="KW-1185">Reference proteome</keyword>
<evidence type="ECO:0000313" key="1">
    <source>
        <dbReference type="EMBL" id="MDM8563496.1"/>
    </source>
</evidence>
<protein>
    <recommendedName>
        <fullName evidence="3">Restriction endonuclease</fullName>
    </recommendedName>
</protein>
<organism evidence="1 2">
    <name type="scientific">Candidatus Marithioploca araucensis</name>
    <dbReference type="NCBI Taxonomy" id="70273"/>
    <lineage>
        <taxon>Bacteria</taxon>
        <taxon>Pseudomonadati</taxon>
        <taxon>Pseudomonadota</taxon>
        <taxon>Gammaproteobacteria</taxon>
        <taxon>Thiotrichales</taxon>
        <taxon>Thiotrichaceae</taxon>
        <taxon>Candidatus Marithioploca</taxon>
    </lineage>
</organism>
<comment type="caution">
    <text evidence="1">The sequence shown here is derived from an EMBL/GenBank/DDBJ whole genome shotgun (WGS) entry which is preliminary data.</text>
</comment>
<evidence type="ECO:0000313" key="2">
    <source>
        <dbReference type="Proteomes" id="UP001171945"/>
    </source>
</evidence>
<dbReference type="EMBL" id="JAUCGM010000676">
    <property type="protein sequence ID" value="MDM8563496.1"/>
    <property type="molecule type" value="Genomic_DNA"/>
</dbReference>